<dbReference type="KEGG" id="hor:Hore_19600"/>
<reference evidence="1 2" key="1">
    <citation type="journal article" date="2009" name="PLoS ONE">
        <title>Genome analysis of the anaerobic thermohalophilic bacterium Halothermothrix orenii.</title>
        <authorList>
            <person name="Mavromatis K."/>
            <person name="Ivanova N."/>
            <person name="Anderson I."/>
            <person name="Lykidis A."/>
            <person name="Hooper S.D."/>
            <person name="Sun H."/>
            <person name="Kunin V."/>
            <person name="Lapidus A."/>
            <person name="Hugenholtz P."/>
            <person name="Patel B."/>
            <person name="Kyrpides N.C."/>
        </authorList>
    </citation>
    <scope>NUCLEOTIDE SEQUENCE [LARGE SCALE GENOMIC DNA]</scope>
    <source>
        <strain evidence="2">H 168 / OCM 544 / DSM 9562</strain>
    </source>
</reference>
<accession>B8CZI8</accession>
<gene>
    <name evidence="1" type="ordered locus">Hore_19600</name>
</gene>
<organism evidence="1 2">
    <name type="scientific">Halothermothrix orenii (strain H 168 / OCM 544 / DSM 9562)</name>
    <dbReference type="NCBI Taxonomy" id="373903"/>
    <lineage>
        <taxon>Bacteria</taxon>
        <taxon>Bacillati</taxon>
        <taxon>Bacillota</taxon>
        <taxon>Clostridia</taxon>
        <taxon>Halanaerobiales</taxon>
        <taxon>Halothermotrichaceae</taxon>
        <taxon>Halothermothrix</taxon>
    </lineage>
</organism>
<evidence type="ECO:0000313" key="1">
    <source>
        <dbReference type="EMBL" id="ACL70707.1"/>
    </source>
</evidence>
<dbReference type="EMBL" id="CP001098">
    <property type="protein sequence ID" value="ACL70707.1"/>
    <property type="molecule type" value="Genomic_DNA"/>
</dbReference>
<name>B8CZI8_HALOH</name>
<dbReference type="Proteomes" id="UP000000719">
    <property type="component" value="Chromosome"/>
</dbReference>
<dbReference type="AlphaFoldDB" id="B8CZI8"/>
<proteinExistence type="predicted"/>
<keyword evidence="2" id="KW-1185">Reference proteome</keyword>
<evidence type="ECO:0000313" key="2">
    <source>
        <dbReference type="Proteomes" id="UP000000719"/>
    </source>
</evidence>
<protein>
    <submittedName>
        <fullName evidence="1">Uncharacterized protein</fullName>
    </submittedName>
</protein>
<dbReference type="HOGENOM" id="CLU_1188639_0_0_9"/>
<sequence>MIEIKNNLLIQVDKLTTSYLFVLGEQQGKLVKKWECEYKYDEYLLKKFTEIENKGVYVKVDRTTWNKIEVKNNEVILSKPEKEVLPILNSSNEYPFIAFNLNNDKELEKIKRIKDYPKKTYKIYSPVSNTEKYSIEFDWLSSPRIIGYILPPDGNYPKLIFTNGYAVYWEDDKFVYRPWIEELCTENGEKEIFNLINEDIDNDNNYETLVTQKLDSNWEEPYKEKLWIIDYDE</sequence>